<protein>
    <submittedName>
        <fullName evidence="1">Uncharacterized protein</fullName>
    </submittedName>
</protein>
<dbReference type="Proteomes" id="UP000254492">
    <property type="component" value="Unassembled WGS sequence"/>
</dbReference>
<accession>A0ABX9I5G7</accession>
<sequence length="67" mass="7184">MSSSCEQDVFGFGGASDSRLNLQIKPLDIATTIEYRVANSSALLVILFIDITKVTAGQRTGGFLMQS</sequence>
<reference evidence="1 2" key="1">
    <citation type="submission" date="2018-07" db="EMBL/GenBank/DDBJ databases">
        <title>Genome-based reclassification of Weissella jogaejeotgali as Weissella thailandensis.</title>
        <authorList>
            <person name="Chun J."/>
            <person name="Kim B.-Y."/>
            <person name="Kwak M.-J."/>
        </authorList>
    </citation>
    <scope>NUCLEOTIDE SEQUENCE [LARGE SCALE GENOMIC DNA]</scope>
    <source>
        <strain evidence="1 2">KCTC 3751</strain>
    </source>
</reference>
<dbReference type="EMBL" id="QRAY01000005">
    <property type="protein sequence ID" value="RDS59817.1"/>
    <property type="molecule type" value="Genomic_DNA"/>
</dbReference>
<organism evidence="1 2">
    <name type="scientific">Weissella thailandensis</name>
    <dbReference type="NCBI Taxonomy" id="89061"/>
    <lineage>
        <taxon>Bacteria</taxon>
        <taxon>Bacillati</taxon>
        <taxon>Bacillota</taxon>
        <taxon>Bacilli</taxon>
        <taxon>Lactobacillales</taxon>
        <taxon>Lactobacillaceae</taxon>
        <taxon>Weissella</taxon>
    </lineage>
</organism>
<name>A0ABX9I5G7_9LACO</name>
<gene>
    <name evidence="1" type="ORF">DWV05_03330</name>
</gene>
<keyword evidence="2" id="KW-1185">Reference proteome</keyword>
<comment type="caution">
    <text evidence="1">The sequence shown here is derived from an EMBL/GenBank/DDBJ whole genome shotgun (WGS) entry which is preliminary data.</text>
</comment>
<evidence type="ECO:0000313" key="2">
    <source>
        <dbReference type="Proteomes" id="UP000254492"/>
    </source>
</evidence>
<evidence type="ECO:0000313" key="1">
    <source>
        <dbReference type="EMBL" id="RDS59817.1"/>
    </source>
</evidence>
<proteinExistence type="predicted"/>